<name>A0A397U8W5_9GLOM</name>
<reference evidence="1 2" key="1">
    <citation type="submission" date="2018-06" db="EMBL/GenBank/DDBJ databases">
        <title>Comparative genomics reveals the genomic features of Rhizophagus irregularis, R. cerebriforme, R. diaphanum and Gigaspora rosea, and their symbiotic lifestyle signature.</title>
        <authorList>
            <person name="Morin E."/>
            <person name="San Clemente H."/>
            <person name="Chen E.C.H."/>
            <person name="De La Providencia I."/>
            <person name="Hainaut M."/>
            <person name="Kuo A."/>
            <person name="Kohler A."/>
            <person name="Murat C."/>
            <person name="Tang N."/>
            <person name="Roy S."/>
            <person name="Loubradou J."/>
            <person name="Henrissat B."/>
            <person name="Grigoriev I.V."/>
            <person name="Corradi N."/>
            <person name="Roux C."/>
            <person name="Martin F.M."/>
        </authorList>
    </citation>
    <scope>NUCLEOTIDE SEQUENCE [LARGE SCALE GENOMIC DNA]</scope>
    <source>
        <strain evidence="1 2">DAOM 194757</strain>
    </source>
</reference>
<sequence length="190" mass="22149">MAFDNEQKSQKNYLDRGHNTVIYNTVTSFVLFNFDSTNQVQNIKNPWLYKNLNTTQIEQLFDITPEMQKLIDKRLHDYLSAILTEASIEKSENTNVINDLIANQKIRIDKKKWCYECGKDDIDNSKCKCPQCNTKLPTITEIQQEIDQTISKKKDILKPLVFKFYYPEANISENFTNLISPLSITQISKP</sequence>
<accession>A0A397U8W5</accession>
<comment type="caution">
    <text evidence="1">The sequence shown here is derived from an EMBL/GenBank/DDBJ whole genome shotgun (WGS) entry which is preliminary data.</text>
</comment>
<proteinExistence type="predicted"/>
<protein>
    <submittedName>
        <fullName evidence="1">Uncharacterized protein</fullName>
    </submittedName>
</protein>
<evidence type="ECO:0000313" key="1">
    <source>
        <dbReference type="EMBL" id="RIB03556.1"/>
    </source>
</evidence>
<evidence type="ECO:0000313" key="2">
    <source>
        <dbReference type="Proteomes" id="UP000266673"/>
    </source>
</evidence>
<dbReference type="OrthoDB" id="2448326at2759"/>
<dbReference type="AlphaFoldDB" id="A0A397U8W5"/>
<keyword evidence="2" id="KW-1185">Reference proteome</keyword>
<organism evidence="1 2">
    <name type="scientific">Gigaspora rosea</name>
    <dbReference type="NCBI Taxonomy" id="44941"/>
    <lineage>
        <taxon>Eukaryota</taxon>
        <taxon>Fungi</taxon>
        <taxon>Fungi incertae sedis</taxon>
        <taxon>Mucoromycota</taxon>
        <taxon>Glomeromycotina</taxon>
        <taxon>Glomeromycetes</taxon>
        <taxon>Diversisporales</taxon>
        <taxon>Gigasporaceae</taxon>
        <taxon>Gigaspora</taxon>
    </lineage>
</organism>
<dbReference type="EMBL" id="QKWP01002379">
    <property type="protein sequence ID" value="RIB03556.1"/>
    <property type="molecule type" value="Genomic_DNA"/>
</dbReference>
<dbReference type="Proteomes" id="UP000266673">
    <property type="component" value="Unassembled WGS sequence"/>
</dbReference>
<gene>
    <name evidence="1" type="ORF">C2G38_2049176</name>
</gene>